<evidence type="ECO:0000313" key="1">
    <source>
        <dbReference type="EMBL" id="EMC97995.1"/>
    </source>
</evidence>
<sequence length="107" mass="12413">MARLRTRRKWRILTSHARYHRRHMYARLLLHGCNERLPKGTRSNSTKPVGESCKPNQRPVSFCLRQHASFTRCYYPGSVARKEATIPSAPCAMQAINICNFPFSLPR</sequence>
<organism evidence="1 2">
    <name type="scientific">Baudoinia panamericana (strain UAMH 10762)</name>
    <name type="common">Angels' share fungus</name>
    <name type="synonym">Baudoinia compniacensis (strain UAMH 10762)</name>
    <dbReference type="NCBI Taxonomy" id="717646"/>
    <lineage>
        <taxon>Eukaryota</taxon>
        <taxon>Fungi</taxon>
        <taxon>Dikarya</taxon>
        <taxon>Ascomycota</taxon>
        <taxon>Pezizomycotina</taxon>
        <taxon>Dothideomycetes</taxon>
        <taxon>Dothideomycetidae</taxon>
        <taxon>Mycosphaerellales</taxon>
        <taxon>Teratosphaeriaceae</taxon>
        <taxon>Baudoinia</taxon>
    </lineage>
</organism>
<evidence type="ECO:0000313" key="2">
    <source>
        <dbReference type="Proteomes" id="UP000011761"/>
    </source>
</evidence>
<name>M2NGA2_BAUPA</name>
<dbReference type="KEGG" id="bcom:BAUCODRAFT_410262"/>
<gene>
    <name evidence="1" type="ORF">BAUCODRAFT_410262</name>
</gene>
<dbReference type="HOGENOM" id="CLU_2209535_0_0_1"/>
<dbReference type="EMBL" id="KB445553">
    <property type="protein sequence ID" value="EMC97995.1"/>
    <property type="molecule type" value="Genomic_DNA"/>
</dbReference>
<dbReference type="RefSeq" id="XP_007674840.1">
    <property type="nucleotide sequence ID" value="XM_007676650.1"/>
</dbReference>
<reference evidence="1 2" key="1">
    <citation type="journal article" date="2012" name="PLoS Pathog.">
        <title>Diverse lifestyles and strategies of plant pathogenesis encoded in the genomes of eighteen Dothideomycetes fungi.</title>
        <authorList>
            <person name="Ohm R.A."/>
            <person name="Feau N."/>
            <person name="Henrissat B."/>
            <person name="Schoch C.L."/>
            <person name="Horwitz B.A."/>
            <person name="Barry K.W."/>
            <person name="Condon B.J."/>
            <person name="Copeland A.C."/>
            <person name="Dhillon B."/>
            <person name="Glaser F."/>
            <person name="Hesse C.N."/>
            <person name="Kosti I."/>
            <person name="LaButti K."/>
            <person name="Lindquist E.A."/>
            <person name="Lucas S."/>
            <person name="Salamov A.A."/>
            <person name="Bradshaw R.E."/>
            <person name="Ciuffetti L."/>
            <person name="Hamelin R.C."/>
            <person name="Kema G.H.J."/>
            <person name="Lawrence C."/>
            <person name="Scott J.A."/>
            <person name="Spatafora J.W."/>
            <person name="Turgeon B.G."/>
            <person name="de Wit P.J.G.M."/>
            <person name="Zhong S."/>
            <person name="Goodwin S.B."/>
            <person name="Grigoriev I.V."/>
        </authorList>
    </citation>
    <scope>NUCLEOTIDE SEQUENCE [LARGE SCALE GENOMIC DNA]</scope>
    <source>
        <strain evidence="1 2">UAMH 10762</strain>
    </source>
</reference>
<dbReference type="GeneID" id="19114051"/>
<dbReference type="AlphaFoldDB" id="M2NGA2"/>
<proteinExistence type="predicted"/>
<accession>M2NGA2</accession>
<protein>
    <submittedName>
        <fullName evidence="1">Uncharacterized protein</fullName>
    </submittedName>
</protein>
<dbReference type="Proteomes" id="UP000011761">
    <property type="component" value="Unassembled WGS sequence"/>
</dbReference>
<keyword evidence="2" id="KW-1185">Reference proteome</keyword>